<sequence length="510" mass="57397">MPLHTNCFLLSSKKTQYLLNCNQSLNFPFISTSGAFRKSSYPFIMCCIGIFWLTLSCGNKVTTRDVPVELPESFSLPTGASELETDWWAAFKDNQLNALIDTAIAHNLELKSSWFQVAQEASNVAIISSQRVPQVFLELQGGASRPAPDFVGGENTQLSLRTSYEVDLWGRVKQSKLAAENRLMASYLDYQTLAITIAGEVSLTWFSIKAFQEQLKLIQEQTKYNQQVLALIRARFASGQVRGVDILRQEQLIENTKEEALSVQMEVKTLRNRLAVLLGIAPGKLLVAPDRDSQLPSLNSIPDAGLPMELINRRPDIQSSFNRMQAADREVAVAISNTYPRLSFNLTGALRSNTLTNLVESQAASLTGSLLMPLFYGGRLNAEKKQAEAFREQQVQEYGQTILQALQEVEDAMVRESLQKEIIKNLEKQLNLAERTFQQLRVEYLNGSIAYLDVLVTLDQMQQLKREMVTEKLNLLLYRVSLYRSLAGGFQTPIENEEEFSMNENTIPTK</sequence>
<keyword evidence="3" id="KW-0175">Coiled coil</keyword>
<dbReference type="NCBIfam" id="TIGR01845">
    <property type="entry name" value="outer_NodT"/>
    <property type="match status" value="1"/>
</dbReference>
<keyword evidence="5" id="KW-1185">Reference proteome</keyword>
<dbReference type="PANTHER" id="PTHR30203:SF33">
    <property type="entry name" value="BLR4455 PROTEIN"/>
    <property type="match status" value="1"/>
</dbReference>
<organism evidence="4 5">
    <name type="scientific">Cyclobacterium amurskyense</name>
    <dbReference type="NCBI Taxonomy" id="320787"/>
    <lineage>
        <taxon>Bacteria</taxon>
        <taxon>Pseudomonadati</taxon>
        <taxon>Bacteroidota</taxon>
        <taxon>Cytophagia</taxon>
        <taxon>Cytophagales</taxon>
        <taxon>Cyclobacteriaceae</taxon>
        <taxon>Cyclobacterium</taxon>
    </lineage>
</organism>
<keyword evidence="2 4" id="KW-0449">Lipoprotein</keyword>
<dbReference type="Gene3D" id="2.20.200.10">
    <property type="entry name" value="Outer membrane efflux proteins (OEP)"/>
    <property type="match status" value="1"/>
</dbReference>
<name>A0A0H4PKE4_9BACT</name>
<gene>
    <name evidence="4" type="ORF">CA2015_4168</name>
</gene>
<dbReference type="Proteomes" id="UP000036520">
    <property type="component" value="Chromosome"/>
</dbReference>
<keyword evidence="2" id="KW-0564">Palmitate</keyword>
<dbReference type="GO" id="GO:0005886">
    <property type="term" value="C:plasma membrane"/>
    <property type="evidence" value="ECO:0007669"/>
    <property type="project" value="UniProtKB-SubCell"/>
</dbReference>
<feature type="coiled-coil region" evidence="3">
    <location>
        <begin position="416"/>
        <end position="443"/>
    </location>
</feature>
<protein>
    <submittedName>
        <fullName evidence="4">RND efflux system, outer membrane lipoprotein CmeC</fullName>
    </submittedName>
</protein>
<keyword evidence="2" id="KW-0812">Transmembrane</keyword>
<evidence type="ECO:0000256" key="2">
    <source>
        <dbReference type="RuleBase" id="RU362097"/>
    </source>
</evidence>
<dbReference type="Gene3D" id="1.20.1600.10">
    <property type="entry name" value="Outer membrane efflux proteins (OEP)"/>
    <property type="match status" value="1"/>
</dbReference>
<evidence type="ECO:0000313" key="5">
    <source>
        <dbReference type="Proteomes" id="UP000036520"/>
    </source>
</evidence>
<accession>A0A0H4PKE4</accession>
<dbReference type="InterPro" id="IPR010131">
    <property type="entry name" value="MdtP/NodT-like"/>
</dbReference>
<proteinExistence type="inferred from homology"/>
<reference evidence="4 5" key="1">
    <citation type="submission" date="2015-07" db="EMBL/GenBank/DDBJ databases">
        <authorList>
            <person name="Kim K.M."/>
        </authorList>
    </citation>
    <scope>NUCLEOTIDE SEQUENCE [LARGE SCALE GENOMIC DNA]</scope>
    <source>
        <strain evidence="4 5">KCTC 12363</strain>
    </source>
</reference>
<dbReference type="GO" id="GO:0015562">
    <property type="term" value="F:efflux transmembrane transporter activity"/>
    <property type="evidence" value="ECO:0007669"/>
    <property type="project" value="InterPro"/>
</dbReference>
<dbReference type="AlphaFoldDB" id="A0A0H4PKE4"/>
<dbReference type="KEGG" id="camu:CA2015_4168"/>
<dbReference type="PANTHER" id="PTHR30203">
    <property type="entry name" value="OUTER MEMBRANE CATION EFFLUX PROTEIN"/>
    <property type="match status" value="1"/>
</dbReference>
<dbReference type="InterPro" id="IPR003423">
    <property type="entry name" value="OMP_efflux"/>
</dbReference>
<dbReference type="EMBL" id="CP012040">
    <property type="protein sequence ID" value="AKP53520.1"/>
    <property type="molecule type" value="Genomic_DNA"/>
</dbReference>
<evidence type="ECO:0000313" key="4">
    <source>
        <dbReference type="EMBL" id="AKP53520.1"/>
    </source>
</evidence>
<evidence type="ECO:0000256" key="3">
    <source>
        <dbReference type="SAM" id="Coils"/>
    </source>
</evidence>
<evidence type="ECO:0000256" key="1">
    <source>
        <dbReference type="ARBA" id="ARBA00007613"/>
    </source>
</evidence>
<dbReference type="STRING" id="320787.CA2015_4168"/>
<keyword evidence="2" id="KW-0472">Membrane</keyword>
<comment type="similarity">
    <text evidence="1 2">Belongs to the outer membrane factor (OMF) (TC 1.B.17) family.</text>
</comment>
<keyword evidence="2" id="KW-1134">Transmembrane beta strand</keyword>
<dbReference type="Pfam" id="PF02321">
    <property type="entry name" value="OEP"/>
    <property type="match status" value="2"/>
</dbReference>
<comment type="subcellular location">
    <subcellularLocation>
        <location evidence="2">Cell membrane</location>
        <topology evidence="2">Lipid-anchor</topology>
    </subcellularLocation>
</comment>
<dbReference type="SUPFAM" id="SSF56954">
    <property type="entry name" value="Outer membrane efflux proteins (OEP)"/>
    <property type="match status" value="1"/>
</dbReference>